<reference evidence="1 2" key="1">
    <citation type="submission" date="2014-10" db="EMBL/GenBank/DDBJ databases">
        <title>Draft genome sequence of Actinoplanes utahensis NRRL 12052.</title>
        <authorList>
            <person name="Velasco-Bucheli B."/>
            <person name="del Cerro C."/>
            <person name="Hormigo D."/>
            <person name="Garcia J.L."/>
            <person name="Acebal C."/>
            <person name="Arroyo M."/>
            <person name="de la Mata I."/>
        </authorList>
    </citation>
    <scope>NUCLEOTIDE SEQUENCE [LARGE SCALE GENOMIC DNA]</scope>
    <source>
        <strain evidence="1 2">NRRL 12052</strain>
    </source>
</reference>
<name>A0A0A6UQ81_ACTUT</name>
<protein>
    <submittedName>
        <fullName evidence="1">Uncharacterized protein</fullName>
    </submittedName>
</protein>
<gene>
    <name evidence="1" type="ORF">MB27_16145</name>
</gene>
<comment type="caution">
    <text evidence="1">The sequence shown here is derived from an EMBL/GenBank/DDBJ whole genome shotgun (WGS) entry which is preliminary data.</text>
</comment>
<dbReference type="Proteomes" id="UP000054537">
    <property type="component" value="Unassembled WGS sequence"/>
</dbReference>
<organism evidence="1 2">
    <name type="scientific">Actinoplanes utahensis</name>
    <dbReference type="NCBI Taxonomy" id="1869"/>
    <lineage>
        <taxon>Bacteria</taxon>
        <taxon>Bacillati</taxon>
        <taxon>Actinomycetota</taxon>
        <taxon>Actinomycetes</taxon>
        <taxon>Micromonosporales</taxon>
        <taxon>Micromonosporaceae</taxon>
        <taxon>Actinoplanes</taxon>
    </lineage>
</organism>
<proteinExistence type="predicted"/>
<dbReference type="AlphaFoldDB" id="A0A0A6UQ81"/>
<keyword evidence="2" id="KW-1185">Reference proteome</keyword>
<dbReference type="RefSeq" id="WP_043525403.1">
    <property type="nucleotide sequence ID" value="NZ_BAABKU010000025.1"/>
</dbReference>
<dbReference type="EMBL" id="JRTT01000017">
    <property type="protein sequence ID" value="KHD76539.1"/>
    <property type="molecule type" value="Genomic_DNA"/>
</dbReference>
<sequence>MSLCLVKVTADLARRIEADPDLLEQLWNSEDDEPDPEIAAIDRERDTLFEDFLDVSREAERFPWMKKALEGVGPEIDFDYGYGNASS</sequence>
<accession>A0A0A6UQ81</accession>
<evidence type="ECO:0000313" key="1">
    <source>
        <dbReference type="EMBL" id="KHD76539.1"/>
    </source>
</evidence>
<evidence type="ECO:0000313" key="2">
    <source>
        <dbReference type="Proteomes" id="UP000054537"/>
    </source>
</evidence>